<dbReference type="InterPro" id="IPR029058">
    <property type="entry name" value="AB_hydrolase_fold"/>
</dbReference>
<dbReference type="AlphaFoldDB" id="A0A6G1H3G2"/>
<dbReference type="InterPro" id="IPR016292">
    <property type="entry name" value="Epoxide_hydrolase"/>
</dbReference>
<keyword evidence="6" id="KW-1185">Reference proteome</keyword>
<reference evidence="5" key="1">
    <citation type="journal article" date="2020" name="Stud. Mycol.">
        <title>101 Dothideomycetes genomes: a test case for predicting lifestyles and emergence of pathogens.</title>
        <authorList>
            <person name="Haridas S."/>
            <person name="Albert R."/>
            <person name="Binder M."/>
            <person name="Bloem J."/>
            <person name="Labutti K."/>
            <person name="Salamov A."/>
            <person name="Andreopoulos B."/>
            <person name="Baker S."/>
            <person name="Barry K."/>
            <person name="Bills G."/>
            <person name="Bluhm B."/>
            <person name="Cannon C."/>
            <person name="Castanera R."/>
            <person name="Culley D."/>
            <person name="Daum C."/>
            <person name="Ezra D."/>
            <person name="Gonzalez J."/>
            <person name="Henrissat B."/>
            <person name="Kuo A."/>
            <person name="Liang C."/>
            <person name="Lipzen A."/>
            <person name="Lutzoni F."/>
            <person name="Magnuson J."/>
            <person name="Mondo S."/>
            <person name="Nolan M."/>
            <person name="Ohm R."/>
            <person name="Pangilinan J."/>
            <person name="Park H.-J."/>
            <person name="Ramirez L."/>
            <person name="Alfaro M."/>
            <person name="Sun H."/>
            <person name="Tritt A."/>
            <person name="Yoshinaga Y."/>
            <person name="Zwiers L.-H."/>
            <person name="Turgeon B."/>
            <person name="Goodwin S."/>
            <person name="Spatafora J."/>
            <person name="Crous P."/>
            <person name="Grigoriev I."/>
        </authorList>
    </citation>
    <scope>NUCLEOTIDE SEQUENCE</scope>
    <source>
        <strain evidence="5">CBS 113979</strain>
    </source>
</reference>
<keyword evidence="2 5" id="KW-0378">Hydrolase</keyword>
<dbReference type="EMBL" id="ML977151">
    <property type="protein sequence ID" value="KAF1987751.1"/>
    <property type="molecule type" value="Genomic_DNA"/>
</dbReference>
<evidence type="ECO:0000313" key="5">
    <source>
        <dbReference type="EMBL" id="KAF1987751.1"/>
    </source>
</evidence>
<dbReference type="SUPFAM" id="SSF53474">
    <property type="entry name" value="alpha/beta-Hydrolases"/>
    <property type="match status" value="1"/>
</dbReference>
<feature type="active site" description="Proton donor" evidence="3">
    <location>
        <position position="320"/>
    </location>
</feature>
<dbReference type="InterPro" id="IPR000639">
    <property type="entry name" value="Epox_hydrolase-like"/>
</dbReference>
<dbReference type="PANTHER" id="PTHR21661">
    <property type="entry name" value="EPOXIDE HYDROLASE 1-RELATED"/>
    <property type="match status" value="1"/>
</dbReference>
<dbReference type="PANTHER" id="PTHR21661:SF39">
    <property type="entry name" value="HYDROLASE, PUTATIVE (AFU_ORTHOLOGUE AFUA_3G08960)-RELATED"/>
    <property type="match status" value="1"/>
</dbReference>
<organism evidence="5 6">
    <name type="scientific">Aulographum hederae CBS 113979</name>
    <dbReference type="NCBI Taxonomy" id="1176131"/>
    <lineage>
        <taxon>Eukaryota</taxon>
        <taxon>Fungi</taxon>
        <taxon>Dikarya</taxon>
        <taxon>Ascomycota</taxon>
        <taxon>Pezizomycotina</taxon>
        <taxon>Dothideomycetes</taxon>
        <taxon>Pleosporomycetidae</taxon>
        <taxon>Aulographales</taxon>
        <taxon>Aulographaceae</taxon>
    </lineage>
</organism>
<dbReference type="OrthoDB" id="7130006at2759"/>
<accession>A0A6G1H3G2</accession>
<dbReference type="GO" id="GO:0004301">
    <property type="term" value="F:epoxide hydrolase activity"/>
    <property type="evidence" value="ECO:0007669"/>
    <property type="project" value="TreeGrafter"/>
</dbReference>
<evidence type="ECO:0000259" key="4">
    <source>
        <dbReference type="Pfam" id="PF06441"/>
    </source>
</evidence>
<comment type="similarity">
    <text evidence="1">Belongs to the peptidase S33 family.</text>
</comment>
<feature type="active site" description="Nucleophile" evidence="3">
    <location>
        <position position="196"/>
    </location>
</feature>
<evidence type="ECO:0000256" key="1">
    <source>
        <dbReference type="ARBA" id="ARBA00010088"/>
    </source>
</evidence>
<name>A0A6G1H3G2_9PEZI</name>
<evidence type="ECO:0000256" key="2">
    <source>
        <dbReference type="ARBA" id="ARBA00022801"/>
    </source>
</evidence>
<dbReference type="GO" id="GO:0097176">
    <property type="term" value="P:epoxide metabolic process"/>
    <property type="evidence" value="ECO:0007669"/>
    <property type="project" value="TreeGrafter"/>
</dbReference>
<proteinExistence type="inferred from homology"/>
<dbReference type="Pfam" id="PF06441">
    <property type="entry name" value="EHN"/>
    <property type="match status" value="1"/>
</dbReference>
<dbReference type="Proteomes" id="UP000800041">
    <property type="component" value="Unassembled WGS sequence"/>
</dbReference>
<sequence>MSNPYATLPSTTKINPTPFKTSIPEQQLQEFKQLLKLSRLGPRTFENSDKEGMYGVTHEWMSKAKKEWEEEFDWRASETKINSFPQYTVTIKSGQDELTIHFTALFSLNPSATPILFLHGWPGSFLEFHPIMEILQNSYTPETLPYHVIVPSLPGYAFSSGPPLDRDFDLKGVAEVVDQLMVGVLGFERYVAQGGDIGSRIARVLGVEFEGCKAIHLNFCQMIKEPEGVDQESITTEERAGLERADQFVRKGSAYSFEHATRPSTISFALSASPLALLAWIGEKFLAWSDPATAPSLSTILESTTLYYLTDSFPRAIYPYRSDYHPETVGGHDKPRWNVPEDKSMGYSWFPMELAPMPVAWVQKSKVGGKLWWKRHGRGGHFAALECPDVLLGDVGEFVGEVWKR</sequence>
<feature type="domain" description="Epoxide hydrolase N-terminal" evidence="4">
    <location>
        <begin position="17"/>
        <end position="128"/>
    </location>
</feature>
<evidence type="ECO:0000313" key="6">
    <source>
        <dbReference type="Proteomes" id="UP000800041"/>
    </source>
</evidence>
<evidence type="ECO:0000256" key="3">
    <source>
        <dbReference type="PIRSR" id="PIRSR001112-1"/>
    </source>
</evidence>
<protein>
    <submittedName>
        <fullName evidence="5">Alpha/beta-hydrolase</fullName>
    </submittedName>
</protein>
<dbReference type="PRINTS" id="PR00412">
    <property type="entry name" value="EPOXHYDRLASE"/>
</dbReference>
<gene>
    <name evidence="5" type="ORF">K402DRAFT_392552</name>
</gene>
<dbReference type="Gene3D" id="3.40.50.1820">
    <property type="entry name" value="alpha/beta hydrolase"/>
    <property type="match status" value="1"/>
</dbReference>
<dbReference type="InterPro" id="IPR010497">
    <property type="entry name" value="Epoxide_hydro_N"/>
</dbReference>
<dbReference type="PIRSF" id="PIRSF001112">
    <property type="entry name" value="Epoxide_hydrolase"/>
    <property type="match status" value="1"/>
</dbReference>
<feature type="active site" description="Proton acceptor" evidence="3">
    <location>
        <position position="381"/>
    </location>
</feature>